<dbReference type="RefSeq" id="WP_155803144.1">
    <property type="nucleotide sequence ID" value="NZ_JAEHNZ010000001.1"/>
</dbReference>
<comment type="caution">
    <text evidence="2">The sequence shown here is derived from an EMBL/GenBank/DDBJ whole genome shotgun (WGS) entry which is preliminary data.</text>
</comment>
<dbReference type="Proteomes" id="UP000614058">
    <property type="component" value="Unassembled WGS sequence"/>
</dbReference>
<accession>A0ABS1BP55</accession>
<proteinExistence type="predicted"/>
<sequence length="45" mass="5076">MSLLVCQRQPETHGARQACLPFQAAYPPHPSEHHPAQKQPETPPY</sequence>
<organism evidence="2 3">
    <name type="scientific">Kingella bonacorsii</name>
    <dbReference type="NCBI Taxonomy" id="2796361"/>
    <lineage>
        <taxon>Bacteria</taxon>
        <taxon>Pseudomonadati</taxon>
        <taxon>Pseudomonadota</taxon>
        <taxon>Betaproteobacteria</taxon>
        <taxon>Neisseriales</taxon>
        <taxon>Neisseriaceae</taxon>
        <taxon>Kingella</taxon>
    </lineage>
</organism>
<name>A0ABS1BP55_9NEIS</name>
<dbReference type="GeneID" id="84906176"/>
<dbReference type="EMBL" id="JAEHNZ010000001">
    <property type="protein sequence ID" value="MBK0395084.1"/>
    <property type="molecule type" value="Genomic_DNA"/>
</dbReference>
<reference evidence="2 3" key="1">
    <citation type="journal article" date="2021" name="Pathogens">
        <title>Isolation and Characterization of Kingella bonacorsii sp. nov., A Novel Kingella Species Detected in a Stable Periodontitis Subject.</title>
        <authorList>
            <person name="Antezack A."/>
            <person name="Boxberger M."/>
            <person name="Rolland C."/>
            <person name="Monnet-Corti V."/>
            <person name="La Scola B."/>
        </authorList>
    </citation>
    <scope>NUCLEOTIDE SEQUENCE [LARGE SCALE GENOMIC DNA]</scope>
    <source>
        <strain evidence="2 3">Marseille-Q4569</strain>
    </source>
</reference>
<evidence type="ECO:0000256" key="1">
    <source>
        <dbReference type="SAM" id="MobiDB-lite"/>
    </source>
</evidence>
<evidence type="ECO:0000313" key="3">
    <source>
        <dbReference type="Proteomes" id="UP000614058"/>
    </source>
</evidence>
<feature type="region of interest" description="Disordered" evidence="1">
    <location>
        <begin position="24"/>
        <end position="45"/>
    </location>
</feature>
<keyword evidence="3" id="KW-1185">Reference proteome</keyword>
<evidence type="ECO:0000313" key="2">
    <source>
        <dbReference type="EMBL" id="MBK0395084.1"/>
    </source>
</evidence>
<gene>
    <name evidence="2" type="ORF">JDW22_00435</name>
</gene>
<protein>
    <submittedName>
        <fullName evidence="2">Uncharacterized protein</fullName>
    </submittedName>
</protein>